<keyword evidence="3" id="KW-0731">Sigma factor</keyword>
<evidence type="ECO:0000256" key="5">
    <source>
        <dbReference type="ARBA" id="ARBA00023163"/>
    </source>
</evidence>
<dbReference type="Proteomes" id="UP001316087">
    <property type="component" value="Unassembled WGS sequence"/>
</dbReference>
<dbReference type="EMBL" id="JAKZFC010000001">
    <property type="protein sequence ID" value="MCH7321488.1"/>
    <property type="molecule type" value="Genomic_DNA"/>
</dbReference>
<name>A0ABS9UC01_9BACL</name>
<evidence type="ECO:0000259" key="7">
    <source>
        <dbReference type="Pfam" id="PF04545"/>
    </source>
</evidence>
<keyword evidence="9" id="KW-1185">Reference proteome</keyword>
<dbReference type="Pfam" id="PF04542">
    <property type="entry name" value="Sigma70_r2"/>
    <property type="match status" value="1"/>
</dbReference>
<dbReference type="InterPro" id="IPR039425">
    <property type="entry name" value="RNA_pol_sigma-70-like"/>
</dbReference>
<dbReference type="SUPFAM" id="SSF88659">
    <property type="entry name" value="Sigma3 and sigma4 domains of RNA polymerase sigma factors"/>
    <property type="match status" value="1"/>
</dbReference>
<keyword evidence="4" id="KW-0238">DNA-binding</keyword>
<dbReference type="InterPro" id="IPR007630">
    <property type="entry name" value="RNA_pol_sigma70_r4"/>
</dbReference>
<evidence type="ECO:0000313" key="8">
    <source>
        <dbReference type="EMBL" id="MCH7321488.1"/>
    </source>
</evidence>
<dbReference type="RefSeq" id="WP_241368515.1">
    <property type="nucleotide sequence ID" value="NZ_JAKZFC010000001.1"/>
</dbReference>
<gene>
    <name evidence="8" type="ORF">LZ480_06230</name>
</gene>
<evidence type="ECO:0000256" key="1">
    <source>
        <dbReference type="ARBA" id="ARBA00010641"/>
    </source>
</evidence>
<dbReference type="Pfam" id="PF04545">
    <property type="entry name" value="Sigma70_r4"/>
    <property type="match status" value="1"/>
</dbReference>
<evidence type="ECO:0000313" key="9">
    <source>
        <dbReference type="Proteomes" id="UP001316087"/>
    </source>
</evidence>
<feature type="domain" description="RNA polymerase sigma-70 region 2" evidence="6">
    <location>
        <begin position="13"/>
        <end position="71"/>
    </location>
</feature>
<organism evidence="8 9">
    <name type="scientific">Solibacillus palustris</name>
    <dbReference type="NCBI Taxonomy" id="2908203"/>
    <lineage>
        <taxon>Bacteria</taxon>
        <taxon>Bacillati</taxon>
        <taxon>Bacillota</taxon>
        <taxon>Bacilli</taxon>
        <taxon>Bacillales</taxon>
        <taxon>Caryophanaceae</taxon>
        <taxon>Solibacillus</taxon>
    </lineage>
</organism>
<proteinExistence type="inferred from homology"/>
<feature type="domain" description="RNA polymerase sigma-70 region 4" evidence="7">
    <location>
        <begin position="107"/>
        <end position="154"/>
    </location>
</feature>
<dbReference type="InterPro" id="IPR007627">
    <property type="entry name" value="RNA_pol_sigma70_r2"/>
</dbReference>
<dbReference type="Gene3D" id="1.10.10.10">
    <property type="entry name" value="Winged helix-like DNA-binding domain superfamily/Winged helix DNA-binding domain"/>
    <property type="match status" value="1"/>
</dbReference>
<reference evidence="8 9" key="1">
    <citation type="submission" date="2022-03" db="EMBL/GenBank/DDBJ databases">
        <authorList>
            <person name="Jo J.-H."/>
            <person name="Im W.-T."/>
        </authorList>
    </citation>
    <scope>NUCLEOTIDE SEQUENCE [LARGE SCALE GENOMIC DNA]</scope>
    <source>
        <strain evidence="8 9">MA9</strain>
    </source>
</reference>
<keyword evidence="5" id="KW-0804">Transcription</keyword>
<dbReference type="InterPro" id="IPR036388">
    <property type="entry name" value="WH-like_DNA-bd_sf"/>
</dbReference>
<evidence type="ECO:0000256" key="3">
    <source>
        <dbReference type="ARBA" id="ARBA00023082"/>
    </source>
</evidence>
<evidence type="ECO:0000259" key="6">
    <source>
        <dbReference type="Pfam" id="PF04542"/>
    </source>
</evidence>
<evidence type="ECO:0000256" key="2">
    <source>
        <dbReference type="ARBA" id="ARBA00023015"/>
    </source>
</evidence>
<comment type="caution">
    <text evidence="8">The sequence shown here is derived from an EMBL/GenBank/DDBJ whole genome shotgun (WGS) entry which is preliminary data.</text>
</comment>
<protein>
    <submittedName>
        <fullName evidence="8">Sigma-70 family RNA polymerase sigma factor</fullName>
    </submittedName>
</protein>
<comment type="similarity">
    <text evidence="1">Belongs to the sigma-70 factor family. ECF subfamily.</text>
</comment>
<dbReference type="InterPro" id="IPR014284">
    <property type="entry name" value="RNA_pol_sigma-70_dom"/>
</dbReference>
<dbReference type="PANTHER" id="PTHR43133">
    <property type="entry name" value="RNA POLYMERASE ECF-TYPE SIGMA FACTO"/>
    <property type="match status" value="1"/>
</dbReference>
<dbReference type="Gene3D" id="1.10.1740.10">
    <property type="match status" value="1"/>
</dbReference>
<sequence>MDFERLYNEQFHLMYVFIRYMVGNAELAEDLTQETFLRIYKAKNLDRVANEQVYTRQVARNLVYDYYRRKALIKWLPFSQRHEQQEVTYVPEDWLLQQEQRKALFEALQQLKPLQREILIYRKIEERSIEETCNILGLTAMKVVNTQRSAMKRLEQILGGAYDEA</sequence>
<evidence type="ECO:0000256" key="4">
    <source>
        <dbReference type="ARBA" id="ARBA00023125"/>
    </source>
</evidence>
<dbReference type="PANTHER" id="PTHR43133:SF8">
    <property type="entry name" value="RNA POLYMERASE SIGMA FACTOR HI_1459-RELATED"/>
    <property type="match status" value="1"/>
</dbReference>
<dbReference type="InterPro" id="IPR013325">
    <property type="entry name" value="RNA_pol_sigma_r2"/>
</dbReference>
<dbReference type="InterPro" id="IPR013324">
    <property type="entry name" value="RNA_pol_sigma_r3/r4-like"/>
</dbReference>
<accession>A0ABS9UC01</accession>
<keyword evidence="2" id="KW-0805">Transcription regulation</keyword>
<dbReference type="NCBIfam" id="TIGR02937">
    <property type="entry name" value="sigma70-ECF"/>
    <property type="match status" value="1"/>
</dbReference>
<dbReference type="SUPFAM" id="SSF88946">
    <property type="entry name" value="Sigma2 domain of RNA polymerase sigma factors"/>
    <property type="match status" value="1"/>
</dbReference>